<dbReference type="EMBL" id="AP023097">
    <property type="protein sequence ID" value="BCE75903.1"/>
    <property type="molecule type" value="Genomic_DNA"/>
</dbReference>
<dbReference type="EMBL" id="AP023096">
    <property type="protein sequence ID" value="BCE67278.1"/>
    <property type="molecule type" value="Genomic_DNA"/>
</dbReference>
<dbReference type="EMBL" id="AP023094">
    <property type="protein sequence ID" value="BCE49811.1"/>
    <property type="molecule type" value="Genomic_DNA"/>
</dbReference>
<organism evidence="3">
    <name type="scientific">Bradyrhizobium diazoefficiens</name>
    <dbReference type="NCBI Taxonomy" id="1355477"/>
    <lineage>
        <taxon>Bacteria</taxon>
        <taxon>Pseudomonadati</taxon>
        <taxon>Pseudomonadota</taxon>
        <taxon>Alphaproteobacteria</taxon>
        <taxon>Hyphomicrobiales</taxon>
        <taxon>Nitrobacteraceae</taxon>
        <taxon>Bradyrhizobium</taxon>
    </lineage>
</organism>
<protein>
    <submittedName>
        <fullName evidence="3">Uncharacterized protein</fullName>
    </submittedName>
</protein>
<dbReference type="GeneID" id="46492745"/>
<name>A0A809XXP9_9BRAD</name>
<dbReference type="EMBL" id="AP023092">
    <property type="protein sequence ID" value="BCE32264.1"/>
    <property type="molecule type" value="Genomic_DNA"/>
</dbReference>
<feature type="signal peptide" evidence="1">
    <location>
        <begin position="1"/>
        <end position="27"/>
    </location>
</feature>
<dbReference type="EMBL" id="AP023099">
    <property type="protein sequence ID" value="BCE93321.1"/>
    <property type="molecule type" value="Genomic_DNA"/>
</dbReference>
<reference evidence="9" key="9">
    <citation type="submission" date="2020-05" db="EMBL/GenBank/DDBJ databases">
        <title>Complete genome sequence of Bradyrhizobium diazoefficiens XF9 isolated from soybean nodule.</title>
        <authorList>
            <person name="Noda R."/>
            <person name="Kakizaki K."/>
            <person name="Minamisawa K."/>
        </authorList>
    </citation>
    <scope>NUCLEOTIDE SEQUENCE</scope>
    <source>
        <strain evidence="9">XF9</strain>
    </source>
</reference>
<reference evidence="4" key="4">
    <citation type="submission" date="2020-05" db="EMBL/GenBank/DDBJ databases">
        <title>Complete genome sequence of Bradyrhizobium diazoefficiens XF3 isolated from soybean nodule.</title>
        <authorList>
            <person name="Noda R."/>
            <person name="Kakizaki K."/>
            <person name="Minamisawa K."/>
        </authorList>
    </citation>
    <scope>NUCLEOTIDE SEQUENCE</scope>
    <source>
        <strain evidence="4">XF3</strain>
    </source>
</reference>
<evidence type="ECO:0000313" key="6">
    <source>
        <dbReference type="EMBL" id="BCE58599.1"/>
    </source>
</evidence>
<dbReference type="EMBL" id="AP023093">
    <property type="protein sequence ID" value="BCE41047.1"/>
    <property type="molecule type" value="Genomic_DNA"/>
</dbReference>
<reference evidence="5" key="5">
    <citation type="submission" date="2020-05" db="EMBL/GenBank/DDBJ databases">
        <title>Complete genome sequence of Bradyrhizobium diazoefficiens XF4 isolated from soybean nodule.</title>
        <authorList>
            <person name="Noda R."/>
            <person name="Kakizaki K."/>
            <person name="Minamisawa K."/>
        </authorList>
    </citation>
    <scope>NUCLEOTIDE SEQUENCE</scope>
    <source>
        <strain evidence="5">XF4</strain>
    </source>
</reference>
<evidence type="ECO:0000313" key="7">
    <source>
        <dbReference type="EMBL" id="BCE67278.1"/>
    </source>
</evidence>
<sequence length="306" mass="33664">MRLAPASLLFSTSLFGFFLLCDSSAPANPTYVCPMASAALEDDTLYAFDGRTMTPVISASEFEAPQRKWTTLYFVVKTAGDDRAGAIVIKTARLGPQLTSDRPDYGRVLLRRSGVGSNCGSQRSYLNSVSTLAYEAYHDLGYDRGEILERPDGSDTGLTTLQHFHTGYDATDYASRDQKCRRTDDKKRYDGSYEARSNRSQFSFVTDIVDHGISGAASQAASGGFRWVASLIVPPASANRENLRERRVEIKPYQTVAGIACVPFRISPRGTAQVIRVNDLDRRKQVGFDFGRVKEIRLGPTTGGEP</sequence>
<reference evidence="3" key="3">
    <citation type="submission" date="2020-05" db="EMBL/GenBank/DDBJ databases">
        <title>Complete genome sequence of Bradyrhizobium diazoefficiens XF2 isolated from soybean nodule.</title>
        <authorList>
            <person name="Noda R."/>
            <person name="Kakizaki K."/>
            <person name="Minamisawa K."/>
        </authorList>
    </citation>
    <scope>NUCLEOTIDE SEQUENCE</scope>
    <source>
        <strain evidence="3">XF2</strain>
    </source>
</reference>
<gene>
    <name evidence="10" type="ORF">XF10B_61190</name>
    <name evidence="2" type="ORF">XF1B_62290</name>
    <name evidence="3" type="ORF">XF2B_60330</name>
    <name evidence="4" type="ORF">XF3B_60780</name>
    <name evidence="5" type="ORF">XF4B_61600</name>
    <name evidence="6" type="ORF">XF5B_61110</name>
    <name evidence="7" type="ORF">XF6B_60770</name>
    <name evidence="8" type="ORF">XF8B_60140</name>
    <name evidence="9" type="ORF">XF9B_45140</name>
</gene>
<evidence type="ECO:0000313" key="9">
    <source>
        <dbReference type="EMBL" id="BCE83093.1"/>
    </source>
</evidence>
<reference evidence="8" key="8">
    <citation type="submission" date="2020-05" db="EMBL/GenBank/DDBJ databases">
        <title>Complete genome sequence of Bradyrhizobium diazoefficiens XF8 isolated from soybean nodule.</title>
        <authorList>
            <person name="Noda R."/>
            <person name="Kakizaki K."/>
            <person name="Minamisawa K."/>
        </authorList>
    </citation>
    <scope>NUCLEOTIDE SEQUENCE</scope>
    <source>
        <strain evidence="8">XF8</strain>
    </source>
</reference>
<keyword evidence="1" id="KW-0732">Signal</keyword>
<dbReference type="RefSeq" id="WP_011088488.1">
    <property type="nucleotide sequence ID" value="NZ_AJQI01000331.1"/>
</dbReference>
<dbReference type="EMBL" id="AP023091">
    <property type="protein sequence ID" value="BCE23548.1"/>
    <property type="molecule type" value="Genomic_DNA"/>
</dbReference>
<dbReference type="EMBL" id="AP023098">
    <property type="protein sequence ID" value="BCE83093.1"/>
    <property type="molecule type" value="Genomic_DNA"/>
</dbReference>
<dbReference type="AlphaFoldDB" id="A0A809XXP9"/>
<feature type="chain" id="PRO_5036408063" evidence="1">
    <location>
        <begin position="28"/>
        <end position="306"/>
    </location>
</feature>
<evidence type="ECO:0000313" key="5">
    <source>
        <dbReference type="EMBL" id="BCE49811.1"/>
    </source>
</evidence>
<evidence type="ECO:0000313" key="10">
    <source>
        <dbReference type="EMBL" id="BCE93321.1"/>
    </source>
</evidence>
<proteinExistence type="predicted"/>
<reference evidence="2" key="1">
    <citation type="submission" date="2020-05" db="EMBL/GenBank/DDBJ databases">
        <title>Complete genome sequence of Bradyrhizobium diazoefficiens XF1 isolated from soybean nodule.</title>
        <authorList>
            <person name="Noda R."/>
            <person name="Kakizaki K."/>
            <person name="Minamisawa K."/>
        </authorList>
    </citation>
    <scope>NUCLEOTIDE SEQUENCE</scope>
    <source>
        <strain evidence="2">XF1</strain>
    </source>
</reference>
<evidence type="ECO:0000313" key="8">
    <source>
        <dbReference type="EMBL" id="BCE75903.1"/>
    </source>
</evidence>
<dbReference type="EMBL" id="AP023095">
    <property type="protein sequence ID" value="BCE58599.1"/>
    <property type="molecule type" value="Genomic_DNA"/>
</dbReference>
<evidence type="ECO:0000256" key="1">
    <source>
        <dbReference type="SAM" id="SignalP"/>
    </source>
</evidence>
<reference evidence="6" key="6">
    <citation type="submission" date="2020-05" db="EMBL/GenBank/DDBJ databases">
        <title>Complete genome sequence of Bradyrhizobium diazoefficiens XF5 isolated from soybean nodule.</title>
        <authorList>
            <person name="Noda R."/>
            <person name="Kakizaki K."/>
            <person name="Minamisawa K."/>
        </authorList>
    </citation>
    <scope>NUCLEOTIDE SEQUENCE</scope>
    <source>
        <strain evidence="6">XF5</strain>
    </source>
</reference>
<evidence type="ECO:0000313" key="2">
    <source>
        <dbReference type="EMBL" id="BCE23548.1"/>
    </source>
</evidence>
<reference evidence="7" key="7">
    <citation type="submission" date="2020-05" db="EMBL/GenBank/DDBJ databases">
        <title>Complete genome sequence of Bradyrhizobium diazoefficiens XF6 isolated from soybean nodule.</title>
        <authorList>
            <person name="Noda R."/>
            <person name="Kakizaki K."/>
            <person name="Minamisawa K."/>
        </authorList>
    </citation>
    <scope>NUCLEOTIDE SEQUENCE</scope>
    <source>
        <strain evidence="7">XF6</strain>
    </source>
</reference>
<evidence type="ECO:0000313" key="3">
    <source>
        <dbReference type="EMBL" id="BCE32264.1"/>
    </source>
</evidence>
<accession>A0A809XXP9</accession>
<evidence type="ECO:0000313" key="4">
    <source>
        <dbReference type="EMBL" id="BCE41047.1"/>
    </source>
</evidence>
<reference evidence="10" key="2">
    <citation type="submission" date="2020-05" db="EMBL/GenBank/DDBJ databases">
        <title>Complete genome sequence of Bradyrhizobium diazoefficiens XF10 isolated from soybean nodule.</title>
        <authorList>
            <person name="Noda R."/>
            <person name="Kakizaki K."/>
            <person name="Minamisawa K."/>
        </authorList>
    </citation>
    <scope>NUCLEOTIDE SEQUENCE</scope>
    <source>
        <strain evidence="10">XF10</strain>
    </source>
</reference>